<dbReference type="AlphaFoldDB" id="A0A9N7YCI6"/>
<gene>
    <name evidence="2" type="ORF">PLEPLA_LOCUS14401</name>
</gene>
<organism evidence="2 3">
    <name type="scientific">Pleuronectes platessa</name>
    <name type="common">European plaice</name>
    <dbReference type="NCBI Taxonomy" id="8262"/>
    <lineage>
        <taxon>Eukaryota</taxon>
        <taxon>Metazoa</taxon>
        <taxon>Chordata</taxon>
        <taxon>Craniata</taxon>
        <taxon>Vertebrata</taxon>
        <taxon>Euteleostomi</taxon>
        <taxon>Actinopterygii</taxon>
        <taxon>Neopterygii</taxon>
        <taxon>Teleostei</taxon>
        <taxon>Neoteleostei</taxon>
        <taxon>Acanthomorphata</taxon>
        <taxon>Carangaria</taxon>
        <taxon>Pleuronectiformes</taxon>
        <taxon>Pleuronectoidei</taxon>
        <taxon>Pleuronectidae</taxon>
        <taxon>Pleuronectes</taxon>
    </lineage>
</organism>
<evidence type="ECO:0000313" key="2">
    <source>
        <dbReference type="EMBL" id="CAB1426465.1"/>
    </source>
</evidence>
<keyword evidence="3" id="KW-1185">Reference proteome</keyword>
<name>A0A9N7YCI6_PLEPL</name>
<proteinExistence type="predicted"/>
<dbReference type="EMBL" id="CADEAL010000890">
    <property type="protein sequence ID" value="CAB1426465.1"/>
    <property type="molecule type" value="Genomic_DNA"/>
</dbReference>
<evidence type="ECO:0000313" key="3">
    <source>
        <dbReference type="Proteomes" id="UP001153269"/>
    </source>
</evidence>
<keyword evidence="1" id="KW-0472">Membrane</keyword>
<comment type="caution">
    <text evidence="2">The sequence shown here is derived from an EMBL/GenBank/DDBJ whole genome shotgun (WGS) entry which is preliminary data.</text>
</comment>
<reference evidence="2" key="1">
    <citation type="submission" date="2020-03" db="EMBL/GenBank/DDBJ databases">
        <authorList>
            <person name="Weist P."/>
        </authorList>
    </citation>
    <scope>NUCLEOTIDE SEQUENCE</scope>
</reference>
<dbReference type="Proteomes" id="UP001153269">
    <property type="component" value="Unassembled WGS sequence"/>
</dbReference>
<accession>A0A9N7YCI6</accession>
<evidence type="ECO:0000256" key="1">
    <source>
        <dbReference type="SAM" id="Phobius"/>
    </source>
</evidence>
<feature type="transmembrane region" description="Helical" evidence="1">
    <location>
        <begin position="12"/>
        <end position="34"/>
    </location>
</feature>
<keyword evidence="1" id="KW-0812">Transmembrane</keyword>
<sequence>MHDMSPLEAQPSFSVVTSLGCSLVSPSLLLSLSLSLSGADRIIFCIRAEAGPTLHTEDSISHSQPHCGQGDAANHAGVSVALAIHHFVLLKVFDCPAQLSGAVASLHSLCYLVTQMEVFKFRSTDLSEQLPLLSVPLQNVTTAEPVWIPSIRPLLFLLNEGLVQWHHTAQGTGVSKEFRIFSTTGSSRLTELVHCVSSEEHINRDFRLET</sequence>
<protein>
    <submittedName>
        <fullName evidence="2">Uncharacterized protein</fullName>
    </submittedName>
</protein>
<keyword evidence="1" id="KW-1133">Transmembrane helix</keyword>